<evidence type="ECO:0000256" key="1">
    <source>
        <dbReference type="ARBA" id="ARBA00000073"/>
    </source>
</evidence>
<dbReference type="InterPro" id="IPR006225">
    <property type="entry name" value="PsdUridine_synth_RluC/D"/>
</dbReference>
<dbReference type="InterPro" id="IPR050188">
    <property type="entry name" value="RluA_PseudoU_synthase"/>
</dbReference>
<dbReference type="PROSITE" id="PS01129">
    <property type="entry name" value="PSI_RLU"/>
    <property type="match status" value="1"/>
</dbReference>
<dbReference type="InterPro" id="IPR006224">
    <property type="entry name" value="PsdUridine_synth_RluA-like_CS"/>
</dbReference>
<keyword evidence="6" id="KW-1185">Reference proteome</keyword>
<dbReference type="InterPro" id="IPR020103">
    <property type="entry name" value="PsdUridine_synth_cat_dom_sf"/>
</dbReference>
<keyword evidence="3 5" id="KW-0413">Isomerase</keyword>
<evidence type="ECO:0000313" key="5">
    <source>
        <dbReference type="EMBL" id="WLR42740.1"/>
    </source>
</evidence>
<dbReference type="NCBIfam" id="TIGR00005">
    <property type="entry name" value="rluA_subfam"/>
    <property type="match status" value="1"/>
</dbReference>
<dbReference type="EMBL" id="CP129013">
    <property type="protein sequence ID" value="WLR42740.1"/>
    <property type="molecule type" value="Genomic_DNA"/>
</dbReference>
<proteinExistence type="inferred from homology"/>
<protein>
    <recommendedName>
        <fullName evidence="3">Pseudouridine synthase</fullName>
        <ecNumber evidence="3">5.4.99.-</ecNumber>
    </recommendedName>
</protein>
<dbReference type="SUPFAM" id="SSF55120">
    <property type="entry name" value="Pseudouridine synthase"/>
    <property type="match status" value="1"/>
</dbReference>
<comment type="similarity">
    <text evidence="2 3">Belongs to the pseudouridine synthase RluA family.</text>
</comment>
<dbReference type="EC" id="5.4.99.-" evidence="3"/>
<feature type="domain" description="Pseudouridine synthase RsuA/RluA-like" evidence="4">
    <location>
        <begin position="94"/>
        <end position="247"/>
    </location>
</feature>
<dbReference type="PANTHER" id="PTHR21600">
    <property type="entry name" value="MITOCHONDRIAL RNA PSEUDOURIDINE SYNTHASE"/>
    <property type="match status" value="1"/>
</dbReference>
<dbReference type="GO" id="GO:0016853">
    <property type="term" value="F:isomerase activity"/>
    <property type="evidence" value="ECO:0007669"/>
    <property type="project" value="UniProtKB-KW"/>
</dbReference>
<reference evidence="5 6" key="1">
    <citation type="submission" date="2023-06" db="EMBL/GenBank/DDBJ databases">
        <title>Five Gram-positive bacteria isolated from mangrove sediments in Shenzhen, Guangdong, China.</title>
        <authorList>
            <person name="Yu S."/>
            <person name="Zheng W."/>
            <person name="Huang Y."/>
        </authorList>
    </citation>
    <scope>NUCLEOTIDE SEQUENCE [LARGE SCALE GENOMIC DNA]</scope>
    <source>
        <strain evidence="5 6">SaN35-3</strain>
    </source>
</reference>
<dbReference type="InterPro" id="IPR006145">
    <property type="entry name" value="PsdUridine_synth_RsuA/RluA"/>
</dbReference>
<evidence type="ECO:0000256" key="3">
    <source>
        <dbReference type="RuleBase" id="RU362028"/>
    </source>
</evidence>
<organism evidence="5 6">
    <name type="scientific">Bacillus carboniphilus</name>
    <dbReference type="NCBI Taxonomy" id="86663"/>
    <lineage>
        <taxon>Bacteria</taxon>
        <taxon>Bacillati</taxon>
        <taxon>Bacillota</taxon>
        <taxon>Bacilli</taxon>
        <taxon>Bacillales</taxon>
        <taxon>Bacillaceae</taxon>
        <taxon>Bacillus</taxon>
    </lineage>
</organism>
<evidence type="ECO:0000256" key="2">
    <source>
        <dbReference type="ARBA" id="ARBA00010876"/>
    </source>
</evidence>
<dbReference type="PANTHER" id="PTHR21600:SF71">
    <property type="entry name" value="PSEUDOURIDINE SYNTHASE"/>
    <property type="match status" value="1"/>
</dbReference>
<comment type="function">
    <text evidence="3">Responsible for synthesis of pseudouridine from uracil.</text>
</comment>
<name>A0ABY9JYS1_9BACI</name>
<evidence type="ECO:0000313" key="6">
    <source>
        <dbReference type="Proteomes" id="UP001197974"/>
    </source>
</evidence>
<comment type="catalytic activity">
    <reaction evidence="1 3">
        <text>a uridine in RNA = a pseudouridine in RNA</text>
        <dbReference type="Rhea" id="RHEA:48348"/>
        <dbReference type="Rhea" id="RHEA-COMP:12068"/>
        <dbReference type="Rhea" id="RHEA-COMP:12069"/>
        <dbReference type="ChEBI" id="CHEBI:65314"/>
        <dbReference type="ChEBI" id="CHEBI:65315"/>
    </reaction>
</comment>
<accession>A0ABY9JYS1</accession>
<dbReference type="Gene3D" id="3.30.2350.10">
    <property type="entry name" value="Pseudouridine synthase"/>
    <property type="match status" value="1"/>
</dbReference>
<dbReference type="Pfam" id="PF00849">
    <property type="entry name" value="PseudoU_synth_2"/>
    <property type="match status" value="1"/>
</dbReference>
<dbReference type="CDD" id="cd02869">
    <property type="entry name" value="PseudoU_synth_RluA_like"/>
    <property type="match status" value="1"/>
</dbReference>
<dbReference type="RefSeq" id="WP_226539434.1">
    <property type="nucleotide sequence ID" value="NZ_CP129013.1"/>
</dbReference>
<evidence type="ECO:0000259" key="4">
    <source>
        <dbReference type="Pfam" id="PF00849"/>
    </source>
</evidence>
<sequence length="301" mass="35165">MINLIKNTDRMEFFTPEDWEGLLVQDALKKKLKVSKKLAYQWRIEKKVFLNGSLPNWGKPLKKGDKVSIEIIEEEESELEPYDKKIDVLFEDEHLIIINKPAYIKTHPNHPDEKDTLANAVSFYYQHKGLKRKVRHIHRLDENTSGAILFAKHAYCHQLLDQMLTERKIKRTYTAYVNGKISPIKGTINEPIGKDRYSSNRQRVSKNGQKAVTHYELYKYNDKRHFSIVNLQLDTGRTHQIRVHLSHIGYPIMGDTLYGGGTERISRQALHAYKIEFVHPITKQKLIINTPVPDDLKRIED</sequence>
<dbReference type="Proteomes" id="UP001197974">
    <property type="component" value="Chromosome"/>
</dbReference>
<gene>
    <name evidence="5" type="ORF">LC087_00360</name>
</gene>